<feature type="region of interest" description="Disordered" evidence="1">
    <location>
        <begin position="98"/>
        <end position="118"/>
    </location>
</feature>
<evidence type="ECO:0000256" key="1">
    <source>
        <dbReference type="SAM" id="MobiDB-lite"/>
    </source>
</evidence>
<dbReference type="CDD" id="cd00158">
    <property type="entry name" value="RHOD"/>
    <property type="match status" value="1"/>
</dbReference>
<protein>
    <recommendedName>
        <fullName evidence="2">Rhodanese domain-containing protein</fullName>
    </recommendedName>
</protein>
<feature type="domain" description="Rhodanese" evidence="2">
    <location>
        <begin position="22"/>
        <end position="98"/>
    </location>
</feature>
<dbReference type="InterPro" id="IPR036873">
    <property type="entry name" value="Rhodanese-like_dom_sf"/>
</dbReference>
<evidence type="ECO:0000313" key="3">
    <source>
        <dbReference type="EMBL" id="KRN49648.1"/>
    </source>
</evidence>
<gene>
    <name evidence="3" type="ORF">IV49_GL000957</name>
</gene>
<dbReference type="AlphaFoldDB" id="A0A0R2H9T3"/>
<dbReference type="PROSITE" id="PS50206">
    <property type="entry name" value="RHODANESE_3"/>
    <property type="match status" value="1"/>
</dbReference>
<dbReference type="Gene3D" id="3.40.250.10">
    <property type="entry name" value="Rhodanese-like domain"/>
    <property type="match status" value="1"/>
</dbReference>
<dbReference type="SUPFAM" id="SSF52821">
    <property type="entry name" value="Rhodanese/Cell cycle control phosphatase"/>
    <property type="match status" value="1"/>
</dbReference>
<evidence type="ECO:0000259" key="2">
    <source>
        <dbReference type="PROSITE" id="PS50206"/>
    </source>
</evidence>
<comment type="caution">
    <text evidence="3">The sequence shown here is derived from an EMBL/GenBank/DDBJ whole genome shotgun (WGS) entry which is preliminary data.</text>
</comment>
<reference evidence="3 4" key="1">
    <citation type="journal article" date="2015" name="Genome Announc.">
        <title>Expanding the biotechnology potential of lactobacilli through comparative genomics of 213 strains and associated genera.</title>
        <authorList>
            <person name="Sun Z."/>
            <person name="Harris H.M."/>
            <person name="McCann A."/>
            <person name="Guo C."/>
            <person name="Argimon S."/>
            <person name="Zhang W."/>
            <person name="Yang X."/>
            <person name="Jeffery I.B."/>
            <person name="Cooney J.C."/>
            <person name="Kagawa T.F."/>
            <person name="Liu W."/>
            <person name="Song Y."/>
            <person name="Salvetti E."/>
            <person name="Wrobel A."/>
            <person name="Rasinkangas P."/>
            <person name="Parkhill J."/>
            <person name="Rea M.C."/>
            <person name="O'Sullivan O."/>
            <person name="Ritari J."/>
            <person name="Douillard F.P."/>
            <person name="Paul Ross R."/>
            <person name="Yang R."/>
            <person name="Briner A.E."/>
            <person name="Felis G.E."/>
            <person name="de Vos W.M."/>
            <person name="Barrangou R."/>
            <person name="Klaenhammer T.R."/>
            <person name="Caufield P.W."/>
            <person name="Cui Y."/>
            <person name="Zhang H."/>
            <person name="O'Toole P.W."/>
        </authorList>
    </citation>
    <scope>NUCLEOTIDE SEQUENCE [LARGE SCALE GENOMIC DNA]</scope>
    <source>
        <strain evidence="3 4">DSM 20405</strain>
    </source>
</reference>
<proteinExistence type="predicted"/>
<dbReference type="InterPro" id="IPR001763">
    <property type="entry name" value="Rhodanese-like_dom"/>
</dbReference>
<dbReference type="EMBL" id="JQBL01000024">
    <property type="protein sequence ID" value="KRN49648.1"/>
    <property type="molecule type" value="Genomic_DNA"/>
</dbReference>
<accession>A0A0R2H9T3</accession>
<organism evidence="3 4">
    <name type="scientific">Kandleria vitulina DSM 20405</name>
    <dbReference type="NCBI Taxonomy" id="1410657"/>
    <lineage>
        <taxon>Bacteria</taxon>
        <taxon>Bacillati</taxon>
        <taxon>Bacillota</taxon>
        <taxon>Erysipelotrichia</taxon>
        <taxon>Erysipelotrichales</taxon>
        <taxon>Coprobacillaceae</taxon>
        <taxon>Kandleria</taxon>
    </lineage>
</organism>
<keyword evidence="4" id="KW-1185">Reference proteome</keyword>
<dbReference type="RefSeq" id="WP_029070866.1">
    <property type="nucleotide sequence ID" value="NZ_JNKN01000016.1"/>
</dbReference>
<name>A0A0R2H9T3_9FIRM</name>
<sequence>MLFGKKDIIKSKEINEAYKEFEEDTSIILLCVDEQVTFDECHPVGAQCFPLRIIEDEAKKMLDKDLKYYVYALRKGTSYTAAKKLVKLGYDAYDLGSSIPFRGPEEGFHKKNRRKRKK</sequence>
<dbReference type="Proteomes" id="UP000051841">
    <property type="component" value="Unassembled WGS sequence"/>
</dbReference>
<evidence type="ECO:0000313" key="4">
    <source>
        <dbReference type="Proteomes" id="UP000051841"/>
    </source>
</evidence>
<dbReference type="PATRIC" id="fig|1410657.5.peg.995"/>